<evidence type="ECO:0000313" key="1">
    <source>
        <dbReference type="EMBL" id="KAK3060407.1"/>
    </source>
</evidence>
<reference evidence="1" key="1">
    <citation type="submission" date="2024-09" db="EMBL/GenBank/DDBJ databases">
        <title>Black Yeasts Isolated from many extreme environments.</title>
        <authorList>
            <person name="Coleine C."/>
            <person name="Stajich J.E."/>
            <person name="Selbmann L."/>
        </authorList>
    </citation>
    <scope>NUCLEOTIDE SEQUENCE</scope>
    <source>
        <strain evidence="1">CCFEE 5737</strain>
    </source>
</reference>
<organism evidence="1 2">
    <name type="scientific">Coniosporium uncinatum</name>
    <dbReference type="NCBI Taxonomy" id="93489"/>
    <lineage>
        <taxon>Eukaryota</taxon>
        <taxon>Fungi</taxon>
        <taxon>Dikarya</taxon>
        <taxon>Ascomycota</taxon>
        <taxon>Pezizomycotina</taxon>
        <taxon>Dothideomycetes</taxon>
        <taxon>Dothideomycetes incertae sedis</taxon>
        <taxon>Coniosporium</taxon>
    </lineage>
</organism>
<evidence type="ECO:0000313" key="2">
    <source>
        <dbReference type="Proteomes" id="UP001186974"/>
    </source>
</evidence>
<protein>
    <submittedName>
        <fullName evidence="1">Uncharacterized protein</fullName>
    </submittedName>
</protein>
<name>A0ACC3D1G4_9PEZI</name>
<comment type="caution">
    <text evidence="1">The sequence shown here is derived from an EMBL/GenBank/DDBJ whole genome shotgun (WGS) entry which is preliminary data.</text>
</comment>
<feature type="non-terminal residue" evidence="1">
    <location>
        <position position="186"/>
    </location>
</feature>
<dbReference type="EMBL" id="JAWDJW010008593">
    <property type="protein sequence ID" value="KAK3060407.1"/>
    <property type="molecule type" value="Genomic_DNA"/>
</dbReference>
<accession>A0ACC3D1G4</accession>
<dbReference type="Proteomes" id="UP001186974">
    <property type="component" value="Unassembled WGS sequence"/>
</dbReference>
<sequence>MAPSTTTTTTSTALPLLDHTIILIPYAHLLHPPPWLTQHFTITPGGTHADGKTANSLILFKDGSYIELIAFVDDDPECKDGHWWGNRKEGVIDFALTTTGSAATDVMGAVNARLEGAGLGPAARGGLRYADPVRGGRTRPDGEVMEWEVSFPVPVTAGEGEGSGGGGGVTRGEVPFWCHDVSDREL</sequence>
<proteinExistence type="predicted"/>
<keyword evidence="2" id="KW-1185">Reference proteome</keyword>
<gene>
    <name evidence="1" type="ORF">LTS18_008599</name>
</gene>